<dbReference type="KEGG" id="abas:ACPOL_2680"/>
<accession>A0A2Z5FYL2</accession>
<gene>
    <name evidence="1" type="ORF">ACPOL_2680</name>
</gene>
<keyword evidence="2" id="KW-1185">Reference proteome</keyword>
<sequence length="41" mass="4084">MGVGPEVAVTVAVNITASPRVEGFVEEVSEVVVVTAAGTIV</sequence>
<dbReference type="Proteomes" id="UP000253606">
    <property type="component" value="Chromosome"/>
</dbReference>
<proteinExistence type="predicted"/>
<dbReference type="EMBL" id="CP030840">
    <property type="protein sequence ID" value="AXC11993.1"/>
    <property type="molecule type" value="Genomic_DNA"/>
</dbReference>
<name>A0A2Z5FYL2_9BACT</name>
<organism evidence="1 2">
    <name type="scientific">Acidisarcina polymorpha</name>
    <dbReference type="NCBI Taxonomy" id="2211140"/>
    <lineage>
        <taxon>Bacteria</taxon>
        <taxon>Pseudomonadati</taxon>
        <taxon>Acidobacteriota</taxon>
        <taxon>Terriglobia</taxon>
        <taxon>Terriglobales</taxon>
        <taxon>Acidobacteriaceae</taxon>
        <taxon>Acidisarcina</taxon>
    </lineage>
</organism>
<evidence type="ECO:0000313" key="2">
    <source>
        <dbReference type="Proteomes" id="UP000253606"/>
    </source>
</evidence>
<evidence type="ECO:0000313" key="1">
    <source>
        <dbReference type="EMBL" id="AXC11993.1"/>
    </source>
</evidence>
<protein>
    <submittedName>
        <fullName evidence="1">Uncharacterized protein</fullName>
    </submittedName>
</protein>
<dbReference type="AlphaFoldDB" id="A0A2Z5FYL2"/>
<reference evidence="1 2" key="1">
    <citation type="journal article" date="2018" name="Front. Microbiol.">
        <title>Hydrolytic Capabilities as a Key to Environmental Success: Chitinolytic and Cellulolytic Acidobacteria From Acidic Sub-arctic Soils and Boreal Peatlands.</title>
        <authorList>
            <person name="Belova S.E."/>
            <person name="Ravin N.V."/>
            <person name="Pankratov T.A."/>
            <person name="Rakitin A.L."/>
            <person name="Ivanova A.A."/>
            <person name="Beletsky A.V."/>
            <person name="Mardanov A.V."/>
            <person name="Sinninghe Damste J.S."/>
            <person name="Dedysh S.N."/>
        </authorList>
    </citation>
    <scope>NUCLEOTIDE SEQUENCE [LARGE SCALE GENOMIC DNA]</scope>
    <source>
        <strain evidence="1 2">SBC82</strain>
    </source>
</reference>